<organism evidence="1 2">
    <name type="scientific">Trametes cubensis</name>
    <dbReference type="NCBI Taxonomy" id="1111947"/>
    <lineage>
        <taxon>Eukaryota</taxon>
        <taxon>Fungi</taxon>
        <taxon>Dikarya</taxon>
        <taxon>Basidiomycota</taxon>
        <taxon>Agaricomycotina</taxon>
        <taxon>Agaricomycetes</taxon>
        <taxon>Polyporales</taxon>
        <taxon>Polyporaceae</taxon>
        <taxon>Trametes</taxon>
    </lineage>
</organism>
<accession>A0AAD7TFU8</accession>
<gene>
    <name evidence="1" type="ORF">ONZ51_g12367</name>
</gene>
<protein>
    <recommendedName>
        <fullName evidence="3">Hypervirulence associated protein TUDOR domain-containing protein</fullName>
    </recommendedName>
</protein>
<dbReference type="Proteomes" id="UP001215151">
    <property type="component" value="Unassembled WGS sequence"/>
</dbReference>
<evidence type="ECO:0000313" key="2">
    <source>
        <dbReference type="Proteomes" id="UP001215151"/>
    </source>
</evidence>
<reference evidence="1" key="1">
    <citation type="submission" date="2022-11" db="EMBL/GenBank/DDBJ databases">
        <title>Genome Sequence of Cubamyces cubensis.</title>
        <authorList>
            <person name="Buettner E."/>
        </authorList>
    </citation>
    <scope>NUCLEOTIDE SEQUENCE</scope>
    <source>
        <strain evidence="1">MPL-01</strain>
    </source>
</reference>
<sequence length="202" mass="23041">MGVLDAPLRHRHPEYVEYKEIVIEMRHLNYLDIRQTSKRCVVFRRPDGRRIRNGDCVTSPLPDTGRLPTLKKAKSLPEKEARFLARHGAEDLLRRHYDHIPLPARYINPSESQEPQQTSLSTTIIYLNSLQPPAPPLPRNGRLPGDKVEYRPIGGTEDNVAHSTGVIEDIIEAEDGSARYAIRNDNTGKTTNYQEMNIIQKV</sequence>
<dbReference type="EMBL" id="JAPEVG010000745">
    <property type="protein sequence ID" value="KAJ8455662.1"/>
    <property type="molecule type" value="Genomic_DNA"/>
</dbReference>
<evidence type="ECO:0000313" key="1">
    <source>
        <dbReference type="EMBL" id="KAJ8455662.1"/>
    </source>
</evidence>
<name>A0AAD7TFU8_9APHY</name>
<proteinExistence type="predicted"/>
<comment type="caution">
    <text evidence="1">The sequence shown here is derived from an EMBL/GenBank/DDBJ whole genome shotgun (WGS) entry which is preliminary data.</text>
</comment>
<keyword evidence="2" id="KW-1185">Reference proteome</keyword>
<evidence type="ECO:0008006" key="3">
    <source>
        <dbReference type="Google" id="ProtNLM"/>
    </source>
</evidence>
<dbReference type="AlphaFoldDB" id="A0AAD7TFU8"/>